<sequence>MIDPCYKDITCPYCGNSSRQPTAWIDDTRCPFCDKWMIHKEHNLLEDELKALEKEYEIRRKNIYKKYETKPVFKMERIK</sequence>
<dbReference type="RefSeq" id="WP_075070381.1">
    <property type="nucleotide sequence ID" value="NZ_CM007353.1"/>
</dbReference>
<name>A0A1E7G708_LACLC</name>
<protein>
    <submittedName>
        <fullName evidence="1">Uncharacterized protein</fullName>
    </submittedName>
</protein>
<comment type="caution">
    <text evidence="1">The sequence shown here is derived from an EMBL/GenBank/DDBJ whole genome shotgun (WGS) entry which is preliminary data.</text>
</comment>
<gene>
    <name evidence="1" type="ORF">AJ89_02220</name>
</gene>
<accession>A0A1E7G708</accession>
<organism evidence="1">
    <name type="scientific">Lactococcus cremoris subsp. cremoris IBB477</name>
    <dbReference type="NCBI Taxonomy" id="1449093"/>
    <lineage>
        <taxon>Bacteria</taxon>
        <taxon>Bacillati</taxon>
        <taxon>Bacillota</taxon>
        <taxon>Bacilli</taxon>
        <taxon>Lactobacillales</taxon>
        <taxon>Streptococcaceae</taxon>
        <taxon>Lactococcus</taxon>
        <taxon>Lactococcus cremoris subsp. cremoris</taxon>
    </lineage>
</organism>
<dbReference type="EMBL" id="JMMZ01000004">
    <property type="protein sequence ID" value="OEU40727.1"/>
    <property type="molecule type" value="Genomic_DNA"/>
</dbReference>
<dbReference type="AlphaFoldDB" id="A0A1E7G708"/>
<evidence type="ECO:0000313" key="1">
    <source>
        <dbReference type="EMBL" id="OEU40727.1"/>
    </source>
</evidence>
<reference evidence="1" key="1">
    <citation type="journal article" date="2016" name="Appl. Microbiol. Biotechnol.">
        <title>Adhesion of the genome-sequenced Lactococcus lactis subsp. cremoris IBB477 strain is mediated by specific molecular determinants.</title>
        <authorList>
            <person name="Radziwill-Bienkowska J.M."/>
            <person name="Le D.T."/>
            <person name="Szczesny P."/>
            <person name="Duviau M.P."/>
            <person name="Aleksandrzak-Piekarczyk T."/>
            <person name="Loubiere P."/>
            <person name="Mercier-Bonin M."/>
            <person name="Bardowski J.K."/>
            <person name="Kowalczyk M."/>
        </authorList>
    </citation>
    <scope>NUCLEOTIDE SEQUENCE [LARGE SCALE GENOMIC DNA]</scope>
    <source>
        <strain evidence="1">IBB477</strain>
    </source>
</reference>
<proteinExistence type="predicted"/>
<dbReference type="Proteomes" id="UP000176236">
    <property type="component" value="Chromosome"/>
</dbReference>